<gene>
    <name evidence="7" type="ORF">WR25_16351</name>
</gene>
<evidence type="ECO:0008006" key="9">
    <source>
        <dbReference type="Google" id="ProtNLM"/>
    </source>
</evidence>
<dbReference type="Proteomes" id="UP000218231">
    <property type="component" value="Unassembled WGS sequence"/>
</dbReference>
<feature type="compositionally biased region" description="Polar residues" evidence="5">
    <location>
        <begin position="1"/>
        <end position="16"/>
    </location>
</feature>
<keyword evidence="3 6" id="KW-1133">Transmembrane helix</keyword>
<name>A0A2A2LB87_9BILA</name>
<dbReference type="PANTHER" id="PTHR18843:SF7">
    <property type="entry name" value="LAMINA-ASSOCIATED POLYPEPTIDE 1B ISOFORM 1-RELATED"/>
    <property type="match status" value="1"/>
</dbReference>
<keyword evidence="2 6" id="KW-0812">Transmembrane</keyword>
<feature type="compositionally biased region" description="Basic and acidic residues" evidence="5">
    <location>
        <begin position="31"/>
        <end position="50"/>
    </location>
</feature>
<proteinExistence type="predicted"/>
<evidence type="ECO:0000313" key="8">
    <source>
        <dbReference type="Proteomes" id="UP000218231"/>
    </source>
</evidence>
<accession>A0A2A2LB87</accession>
<comment type="subcellular location">
    <subcellularLocation>
        <location evidence="1">Membrane</location>
    </subcellularLocation>
</comment>
<dbReference type="GO" id="GO:0061024">
    <property type="term" value="P:membrane organization"/>
    <property type="evidence" value="ECO:0007669"/>
    <property type="project" value="TreeGrafter"/>
</dbReference>
<sequence length="380" mass="42462">MLIRQVGSSQTASNLCSKMANGQKGGSKKKQQTEHTDPNSEPLKDREQDKCCASSPARGTQPSVRGEETQEDEPSESKQVGSNQTASGSMRPDAKEPKKQGQEEQQIKSPDPNPESYGPNNYQETLNTFTSSRLSALISSSSAINAQSLFVVLMLFSAVVIGGITILLGSNTRPLDEPEGTELKSIVKQLPQNYPTLTDENVDDLITIGKMWQSKDRNKPLCLLVTGNNGREFAIELGEQLHRFTTSWRQFEMVESTPEFTYETLTDRLEQVGDIRLQTDFDDSDAVDTQLRVFTILDIERLKWDAHKALHFFADTSSPVKKSLFVFHLNSPSVVYSAEPEECMNRISEFLYDSWIESGGNADQIRPILARIKHYSICLT</sequence>
<dbReference type="STRING" id="2018661.A0A2A2LB87"/>
<dbReference type="InterPro" id="IPR038599">
    <property type="entry name" value="LAP1C-like_C_sf"/>
</dbReference>
<dbReference type="GO" id="GO:0016020">
    <property type="term" value="C:membrane"/>
    <property type="evidence" value="ECO:0007669"/>
    <property type="project" value="UniProtKB-SubCell"/>
</dbReference>
<feature type="compositionally biased region" description="Polar residues" evidence="5">
    <location>
        <begin position="77"/>
        <end position="88"/>
    </location>
</feature>
<keyword evidence="4 6" id="KW-0472">Membrane</keyword>
<dbReference type="InterPro" id="IPR008662">
    <property type="entry name" value="TOIP1/2"/>
</dbReference>
<evidence type="ECO:0000256" key="3">
    <source>
        <dbReference type="ARBA" id="ARBA00022989"/>
    </source>
</evidence>
<dbReference type="GO" id="GO:0001671">
    <property type="term" value="F:ATPase activator activity"/>
    <property type="evidence" value="ECO:0007669"/>
    <property type="project" value="InterPro"/>
</dbReference>
<dbReference type="AlphaFoldDB" id="A0A2A2LB87"/>
<feature type="compositionally biased region" description="Basic and acidic residues" evidence="5">
    <location>
        <begin position="92"/>
        <end position="106"/>
    </location>
</feature>
<dbReference type="PANTHER" id="PTHR18843">
    <property type="entry name" value="TORSIN-1A-INTERACTING PROTEIN"/>
    <property type="match status" value="1"/>
</dbReference>
<evidence type="ECO:0000256" key="6">
    <source>
        <dbReference type="SAM" id="Phobius"/>
    </source>
</evidence>
<dbReference type="Gene3D" id="3.40.50.12190">
    <property type="match status" value="1"/>
</dbReference>
<reference evidence="7 8" key="1">
    <citation type="journal article" date="2017" name="Curr. Biol.">
        <title>Genome architecture and evolution of a unichromosomal asexual nematode.</title>
        <authorList>
            <person name="Fradin H."/>
            <person name="Zegar C."/>
            <person name="Gutwein M."/>
            <person name="Lucas J."/>
            <person name="Kovtun M."/>
            <person name="Corcoran D."/>
            <person name="Baugh L.R."/>
            <person name="Kiontke K."/>
            <person name="Gunsalus K."/>
            <person name="Fitch D.H."/>
            <person name="Piano F."/>
        </authorList>
    </citation>
    <scope>NUCLEOTIDE SEQUENCE [LARGE SCALE GENOMIC DNA]</scope>
    <source>
        <strain evidence="7">PF1309</strain>
    </source>
</reference>
<evidence type="ECO:0000313" key="7">
    <source>
        <dbReference type="EMBL" id="PAV83327.1"/>
    </source>
</evidence>
<feature type="transmembrane region" description="Helical" evidence="6">
    <location>
        <begin position="149"/>
        <end position="169"/>
    </location>
</feature>
<organism evidence="7 8">
    <name type="scientific">Diploscapter pachys</name>
    <dbReference type="NCBI Taxonomy" id="2018661"/>
    <lineage>
        <taxon>Eukaryota</taxon>
        <taxon>Metazoa</taxon>
        <taxon>Ecdysozoa</taxon>
        <taxon>Nematoda</taxon>
        <taxon>Chromadorea</taxon>
        <taxon>Rhabditida</taxon>
        <taxon>Rhabditina</taxon>
        <taxon>Rhabditomorpha</taxon>
        <taxon>Rhabditoidea</taxon>
        <taxon>Rhabditidae</taxon>
        <taxon>Diploscapter</taxon>
    </lineage>
</organism>
<evidence type="ECO:0000256" key="4">
    <source>
        <dbReference type="ARBA" id="ARBA00023136"/>
    </source>
</evidence>
<feature type="region of interest" description="Disordered" evidence="5">
    <location>
        <begin position="1"/>
        <end position="123"/>
    </location>
</feature>
<dbReference type="OrthoDB" id="5877420at2759"/>
<evidence type="ECO:0000256" key="2">
    <source>
        <dbReference type="ARBA" id="ARBA00022692"/>
    </source>
</evidence>
<dbReference type="EMBL" id="LIAE01006967">
    <property type="protein sequence ID" value="PAV83327.1"/>
    <property type="molecule type" value="Genomic_DNA"/>
</dbReference>
<comment type="caution">
    <text evidence="7">The sequence shown here is derived from an EMBL/GenBank/DDBJ whole genome shotgun (WGS) entry which is preliminary data.</text>
</comment>
<protein>
    <recommendedName>
        <fullName evidence="9">Torsin</fullName>
    </recommendedName>
</protein>
<evidence type="ECO:0000256" key="5">
    <source>
        <dbReference type="SAM" id="MobiDB-lite"/>
    </source>
</evidence>
<evidence type="ECO:0000256" key="1">
    <source>
        <dbReference type="ARBA" id="ARBA00004370"/>
    </source>
</evidence>
<keyword evidence="8" id="KW-1185">Reference proteome</keyword>